<accession>A0ABD1GUW0</accession>
<reference evidence="2 3" key="1">
    <citation type="submission" date="2024-06" db="EMBL/GenBank/DDBJ databases">
        <title>A chromosome level genome sequence of Diviner's sage (Salvia divinorum).</title>
        <authorList>
            <person name="Ford S.A."/>
            <person name="Ro D.-K."/>
            <person name="Ness R.W."/>
            <person name="Phillips M.A."/>
        </authorList>
    </citation>
    <scope>NUCLEOTIDE SEQUENCE [LARGE SCALE GENOMIC DNA]</scope>
    <source>
        <strain evidence="2">SAF-2024a</strain>
        <tissue evidence="2">Leaf</tissue>
    </source>
</reference>
<sequence>MGKNTENDSSLLTLDEWETRKSGSGPQSITIILKMRSLQVARQLQEQFDLEENHVQNDPHMMDPKSIKMSMFSFKRDDT</sequence>
<protein>
    <submittedName>
        <fullName evidence="2">Tudor domain-containing protein 3-like</fullName>
    </submittedName>
</protein>
<evidence type="ECO:0000256" key="1">
    <source>
        <dbReference type="SAM" id="MobiDB-lite"/>
    </source>
</evidence>
<evidence type="ECO:0000313" key="3">
    <source>
        <dbReference type="Proteomes" id="UP001567538"/>
    </source>
</evidence>
<proteinExistence type="predicted"/>
<dbReference type="Proteomes" id="UP001567538">
    <property type="component" value="Unassembled WGS sequence"/>
</dbReference>
<name>A0ABD1GUW0_SALDI</name>
<dbReference type="AlphaFoldDB" id="A0ABD1GUW0"/>
<evidence type="ECO:0000313" key="2">
    <source>
        <dbReference type="EMBL" id="KAL1547936.1"/>
    </source>
</evidence>
<comment type="caution">
    <text evidence="2">The sequence shown here is derived from an EMBL/GenBank/DDBJ whole genome shotgun (WGS) entry which is preliminary data.</text>
</comment>
<organism evidence="2 3">
    <name type="scientific">Salvia divinorum</name>
    <name type="common">Maria pastora</name>
    <name type="synonym">Diviner's sage</name>
    <dbReference type="NCBI Taxonomy" id="28513"/>
    <lineage>
        <taxon>Eukaryota</taxon>
        <taxon>Viridiplantae</taxon>
        <taxon>Streptophyta</taxon>
        <taxon>Embryophyta</taxon>
        <taxon>Tracheophyta</taxon>
        <taxon>Spermatophyta</taxon>
        <taxon>Magnoliopsida</taxon>
        <taxon>eudicotyledons</taxon>
        <taxon>Gunneridae</taxon>
        <taxon>Pentapetalae</taxon>
        <taxon>asterids</taxon>
        <taxon>lamiids</taxon>
        <taxon>Lamiales</taxon>
        <taxon>Lamiaceae</taxon>
        <taxon>Nepetoideae</taxon>
        <taxon>Mentheae</taxon>
        <taxon>Salviinae</taxon>
        <taxon>Salvia</taxon>
        <taxon>Salvia subgen. Calosphace</taxon>
    </lineage>
</organism>
<dbReference type="EMBL" id="JBEAFC010000007">
    <property type="protein sequence ID" value="KAL1547936.1"/>
    <property type="molecule type" value="Genomic_DNA"/>
</dbReference>
<gene>
    <name evidence="2" type="ORF">AAHA92_16237</name>
</gene>
<feature type="region of interest" description="Disordered" evidence="1">
    <location>
        <begin position="1"/>
        <end position="25"/>
    </location>
</feature>
<keyword evidence="3" id="KW-1185">Reference proteome</keyword>